<name>A0A4P7GHH9_9ACTN</name>
<sequence length="116" mass="12904">MAQTVSDDQRPDNQVRLSGRVSGDPEQREMPSGDRMWSFRLVVPRAQPRGRQTVDVVDCAVWGGRPRHTVARWADGDLVEVEGALRRRFFRSGGATASRVEVEVTSARITRRAGSA</sequence>
<evidence type="ECO:0000313" key="5">
    <source>
        <dbReference type="Proteomes" id="UP000294894"/>
    </source>
</evidence>
<dbReference type="Proteomes" id="UP000294894">
    <property type="component" value="Chromosome"/>
</dbReference>
<protein>
    <recommendedName>
        <fullName evidence="2">Single-stranded DNA-binding protein</fullName>
    </recommendedName>
</protein>
<feature type="region of interest" description="Disordered" evidence="3">
    <location>
        <begin position="1"/>
        <end position="34"/>
    </location>
</feature>
<feature type="compositionally biased region" description="Basic and acidic residues" evidence="3">
    <location>
        <begin position="23"/>
        <end position="32"/>
    </location>
</feature>
<dbReference type="PIRSF" id="PIRSF002070">
    <property type="entry name" value="SSB"/>
    <property type="match status" value="1"/>
</dbReference>
<dbReference type="KEGG" id="noy:EXE57_02675"/>
<dbReference type="InterPro" id="IPR012340">
    <property type="entry name" value="NA-bd_OB-fold"/>
</dbReference>
<dbReference type="CDD" id="cd04496">
    <property type="entry name" value="SSB_OBF"/>
    <property type="match status" value="1"/>
</dbReference>
<organism evidence="4 5">
    <name type="scientific">Nocardioides euryhalodurans</name>
    <dbReference type="NCBI Taxonomy" id="2518370"/>
    <lineage>
        <taxon>Bacteria</taxon>
        <taxon>Bacillati</taxon>
        <taxon>Actinomycetota</taxon>
        <taxon>Actinomycetes</taxon>
        <taxon>Propionibacteriales</taxon>
        <taxon>Nocardioidaceae</taxon>
        <taxon>Nocardioides</taxon>
    </lineage>
</organism>
<evidence type="ECO:0000313" key="4">
    <source>
        <dbReference type="EMBL" id="QBR91296.1"/>
    </source>
</evidence>
<dbReference type="RefSeq" id="WP_135073766.1">
    <property type="nucleotide sequence ID" value="NZ_CP038267.1"/>
</dbReference>
<keyword evidence="5" id="KW-1185">Reference proteome</keyword>
<dbReference type="GO" id="GO:0006260">
    <property type="term" value="P:DNA replication"/>
    <property type="evidence" value="ECO:0007669"/>
    <property type="project" value="InterPro"/>
</dbReference>
<dbReference type="AlphaFoldDB" id="A0A4P7GHH9"/>
<dbReference type="Pfam" id="PF00436">
    <property type="entry name" value="SSB"/>
    <property type="match status" value="1"/>
</dbReference>
<accession>A0A4P7GHH9</accession>
<evidence type="ECO:0000256" key="1">
    <source>
        <dbReference type="ARBA" id="ARBA00023125"/>
    </source>
</evidence>
<dbReference type="SUPFAM" id="SSF50249">
    <property type="entry name" value="Nucleic acid-binding proteins"/>
    <property type="match status" value="1"/>
</dbReference>
<dbReference type="InterPro" id="IPR000424">
    <property type="entry name" value="Primosome_PriB/ssb"/>
</dbReference>
<reference evidence="4 5" key="1">
    <citation type="submission" date="2019-03" db="EMBL/GenBank/DDBJ databases">
        <title>Three New Species of Nocardioides, Nocardioides euryhalodurans sp. nov., Nocardioides seonyuensis sp. nov. and Nocardioides eburneoflavus sp. nov., Iolated from Soil.</title>
        <authorList>
            <person name="Roh S.G."/>
            <person name="Lee C."/>
            <person name="Kim M.-K."/>
            <person name="Kim S.B."/>
        </authorList>
    </citation>
    <scope>NUCLEOTIDE SEQUENCE [LARGE SCALE GENOMIC DNA]</scope>
    <source>
        <strain evidence="4 5">MMS17-SY117</strain>
    </source>
</reference>
<gene>
    <name evidence="4" type="ORF">EXE57_02675</name>
</gene>
<dbReference type="GO" id="GO:0003697">
    <property type="term" value="F:single-stranded DNA binding"/>
    <property type="evidence" value="ECO:0007669"/>
    <property type="project" value="InterPro"/>
</dbReference>
<dbReference type="EMBL" id="CP038267">
    <property type="protein sequence ID" value="QBR91296.1"/>
    <property type="molecule type" value="Genomic_DNA"/>
</dbReference>
<proteinExistence type="predicted"/>
<dbReference type="InterPro" id="IPR011344">
    <property type="entry name" value="ssDNA-bd"/>
</dbReference>
<dbReference type="PROSITE" id="PS50935">
    <property type="entry name" value="SSB"/>
    <property type="match status" value="1"/>
</dbReference>
<dbReference type="Gene3D" id="2.40.50.140">
    <property type="entry name" value="Nucleic acid-binding proteins"/>
    <property type="match status" value="1"/>
</dbReference>
<keyword evidence="1 2" id="KW-0238">DNA-binding</keyword>
<evidence type="ECO:0000256" key="2">
    <source>
        <dbReference type="PIRNR" id="PIRNR002070"/>
    </source>
</evidence>
<evidence type="ECO:0000256" key="3">
    <source>
        <dbReference type="SAM" id="MobiDB-lite"/>
    </source>
</evidence>
<dbReference type="OrthoDB" id="5186768at2"/>